<dbReference type="Proteomes" id="UP000784286">
    <property type="component" value="Unassembled WGS sequence"/>
</dbReference>
<dbReference type="AlphaFoldDB" id="A0A948X2K4"/>
<protein>
    <submittedName>
        <fullName evidence="1">Uncharacterized protein</fullName>
    </submittedName>
</protein>
<evidence type="ECO:0000313" key="2">
    <source>
        <dbReference type="Proteomes" id="UP000784286"/>
    </source>
</evidence>
<sequence length="371" mass="42380">MNKLKIALVKQEVYQDLYVCSHEEHDPARILFSSQGRVGPIGLMAELGADFYIVKEEPEQETQIYRKVIPHIAPYLHLLKTQTLDKIPGQEFKQPGSSHANGEFAVSCYDIDWGKYDIVISINVSLPTHLVLSYPNTLFGYMIGEANMATRKARFGYDITLNQMARGIVAAHCGVVDFPYTFVAGNTLERIMKGALNRPSQKKGIFMEINSTKERPVTQVPAHFKPLQDKGFQIILHRQRIAENLTCIYDSKYFVKMGGRSIRGNSVAEAISLGSLAIMNRNEVIHKELIIDECNVKSMDEAVSLIDKIERNPELYRKLLDKQRAVVDKYFFEAPLQSLSNCLTEKRNNRKTCKYGWFDRLSDRLCFFKIK</sequence>
<dbReference type="EMBL" id="JAHLFJ010000073">
    <property type="protein sequence ID" value="MBU3856410.1"/>
    <property type="molecule type" value="Genomic_DNA"/>
</dbReference>
<name>A0A948X2K4_9BACT</name>
<proteinExistence type="predicted"/>
<evidence type="ECO:0000313" key="1">
    <source>
        <dbReference type="EMBL" id="MBU3856410.1"/>
    </source>
</evidence>
<reference evidence="1" key="2">
    <citation type="submission" date="2021-04" db="EMBL/GenBank/DDBJ databases">
        <authorList>
            <person name="Gilroy R."/>
        </authorList>
    </citation>
    <scope>NUCLEOTIDE SEQUENCE</scope>
    <source>
        <strain evidence="1">8470</strain>
    </source>
</reference>
<comment type="caution">
    <text evidence="1">The sequence shown here is derived from an EMBL/GenBank/DDBJ whole genome shotgun (WGS) entry which is preliminary data.</text>
</comment>
<reference evidence="1" key="1">
    <citation type="journal article" date="2021" name="PeerJ">
        <title>Extensive microbial diversity within the chicken gut microbiome revealed by metagenomics and culture.</title>
        <authorList>
            <person name="Gilroy R."/>
            <person name="Ravi A."/>
            <person name="Getino M."/>
            <person name="Pursley I."/>
            <person name="Horton D.L."/>
            <person name="Alikhan N.F."/>
            <person name="Baker D."/>
            <person name="Gharbi K."/>
            <person name="Hall N."/>
            <person name="Watson M."/>
            <person name="Adriaenssens E.M."/>
            <person name="Foster-Nyarko E."/>
            <person name="Jarju S."/>
            <person name="Secka A."/>
            <person name="Antonio M."/>
            <person name="Oren A."/>
            <person name="Chaudhuri R.R."/>
            <person name="La Ragione R."/>
            <person name="Hildebrand F."/>
            <person name="Pallen M.J."/>
        </authorList>
    </citation>
    <scope>NUCLEOTIDE SEQUENCE</scope>
    <source>
        <strain evidence="1">8470</strain>
    </source>
</reference>
<gene>
    <name evidence="1" type="ORF">H9928_07645</name>
</gene>
<organism evidence="1 2">
    <name type="scientific">Candidatus Phocaeicola excrementipullorum</name>
    <dbReference type="NCBI Taxonomy" id="2838731"/>
    <lineage>
        <taxon>Bacteria</taxon>
        <taxon>Pseudomonadati</taxon>
        <taxon>Bacteroidota</taxon>
        <taxon>Bacteroidia</taxon>
        <taxon>Bacteroidales</taxon>
        <taxon>Bacteroidaceae</taxon>
        <taxon>Phocaeicola</taxon>
    </lineage>
</organism>
<accession>A0A948X2K4</accession>